<dbReference type="Pfam" id="PF01381">
    <property type="entry name" value="HTH_3"/>
    <property type="match status" value="1"/>
</dbReference>
<proteinExistence type="inferred from homology"/>
<organism evidence="3 4">
    <name type="scientific">Marispirochaeta aestuarii</name>
    <dbReference type="NCBI Taxonomy" id="1963862"/>
    <lineage>
        <taxon>Bacteria</taxon>
        <taxon>Pseudomonadati</taxon>
        <taxon>Spirochaetota</taxon>
        <taxon>Spirochaetia</taxon>
        <taxon>Spirochaetales</taxon>
        <taxon>Spirochaetaceae</taxon>
        <taxon>Marispirochaeta</taxon>
    </lineage>
</organism>
<dbReference type="InterPro" id="IPR010359">
    <property type="entry name" value="IrrE_HExxH"/>
</dbReference>
<dbReference type="InterPro" id="IPR010982">
    <property type="entry name" value="Lambda_DNA-bd_dom_sf"/>
</dbReference>
<dbReference type="STRING" id="1963862.B4O97_16270"/>
<dbReference type="CDD" id="cd00093">
    <property type="entry name" value="HTH_XRE"/>
    <property type="match status" value="1"/>
</dbReference>
<dbReference type="Gene3D" id="1.10.260.40">
    <property type="entry name" value="lambda repressor-like DNA-binding domains"/>
    <property type="match status" value="1"/>
</dbReference>
<dbReference type="AlphaFoldDB" id="A0A1Y1RUC0"/>
<feature type="domain" description="HTH cro/C1-type" evidence="2">
    <location>
        <begin position="25"/>
        <end position="79"/>
    </location>
</feature>
<dbReference type="SUPFAM" id="SSF47413">
    <property type="entry name" value="lambda repressor-like DNA-binding domains"/>
    <property type="match status" value="1"/>
</dbReference>
<name>A0A1Y1RUC0_9SPIO</name>
<dbReference type="SMART" id="SM00530">
    <property type="entry name" value="HTH_XRE"/>
    <property type="match status" value="1"/>
</dbReference>
<dbReference type="InterPro" id="IPR001387">
    <property type="entry name" value="Cro/C1-type_HTH"/>
</dbReference>
<evidence type="ECO:0000313" key="4">
    <source>
        <dbReference type="Proteomes" id="UP000192343"/>
    </source>
</evidence>
<reference evidence="3 4" key="1">
    <citation type="submission" date="2017-03" db="EMBL/GenBank/DDBJ databases">
        <title>Draft Genome sequence of Marispirochaeta sp. strain JC444.</title>
        <authorList>
            <person name="Shivani Y."/>
            <person name="Subhash Y."/>
            <person name="Sasikala C."/>
            <person name="Ramana C."/>
        </authorList>
    </citation>
    <scope>NUCLEOTIDE SEQUENCE [LARGE SCALE GENOMIC DNA]</scope>
    <source>
        <strain evidence="3 4">JC444</strain>
    </source>
</reference>
<evidence type="ECO:0000313" key="3">
    <source>
        <dbReference type="EMBL" id="ORC32618.1"/>
    </source>
</evidence>
<dbReference type="PROSITE" id="PS50943">
    <property type="entry name" value="HTH_CROC1"/>
    <property type="match status" value="1"/>
</dbReference>
<gene>
    <name evidence="3" type="ORF">B4O97_16270</name>
</gene>
<dbReference type="EMBL" id="MWQY01000022">
    <property type="protein sequence ID" value="ORC32618.1"/>
    <property type="molecule type" value="Genomic_DNA"/>
</dbReference>
<dbReference type="Pfam" id="PF06114">
    <property type="entry name" value="Peptidase_M78"/>
    <property type="match status" value="1"/>
</dbReference>
<evidence type="ECO:0000259" key="2">
    <source>
        <dbReference type="PROSITE" id="PS50943"/>
    </source>
</evidence>
<dbReference type="PANTHER" id="PTHR43236:SF1">
    <property type="entry name" value="BLL7220 PROTEIN"/>
    <property type="match status" value="1"/>
</dbReference>
<evidence type="ECO:0000256" key="1">
    <source>
        <dbReference type="ARBA" id="ARBA00007227"/>
    </source>
</evidence>
<sequence>MAAPIKAKKAYEFIPNYAVPPGETIAEVIENLSMTQKDLATRTGLTEQTIVRILKGEQPITFETANKLELVTGVPARMWNNLEMQYREQLSKIEQSREFERGIDWLKDIPTRELIERSVISDEKDKIKLLQETLKFYGVSSVSAWHDVWESPKVAARRSTCFETRPGPASVWIRLGELQAQQIECAPFDKYRFEKAIKAIRGLTIKKPDEFVDTMRRYCAEAGVALALVKEIKKVPWNGASKWLSPQKAMIILNLRGKGEDIFWFSFFHEADHILHGKKQRLYIAENNSTDPEEQKADRFASETLIPSKYHTQIALITTKDEVIQLARKLGVSPGIVAGRFRFLTGKWSYFKDLTRNFVWDEEETS</sequence>
<comment type="caution">
    <text evidence="3">The sequence shown here is derived from an EMBL/GenBank/DDBJ whole genome shotgun (WGS) entry which is preliminary data.</text>
</comment>
<accession>A0A1Y1RUC0</accession>
<dbReference type="GO" id="GO:0003677">
    <property type="term" value="F:DNA binding"/>
    <property type="evidence" value="ECO:0007669"/>
    <property type="project" value="UniProtKB-KW"/>
</dbReference>
<protein>
    <submittedName>
        <fullName evidence="3">DNA-binding protein</fullName>
    </submittedName>
</protein>
<dbReference type="RefSeq" id="WP_083052470.1">
    <property type="nucleotide sequence ID" value="NZ_MWQY01000022.1"/>
</dbReference>
<dbReference type="OrthoDB" id="9796786at2"/>
<keyword evidence="3" id="KW-0238">DNA-binding</keyword>
<comment type="similarity">
    <text evidence="1">Belongs to the short-chain fatty acyl-CoA assimilation regulator (ScfR) family.</text>
</comment>
<dbReference type="InterPro" id="IPR052345">
    <property type="entry name" value="Rad_response_metalloprotease"/>
</dbReference>
<dbReference type="Proteomes" id="UP000192343">
    <property type="component" value="Unassembled WGS sequence"/>
</dbReference>
<dbReference type="PANTHER" id="PTHR43236">
    <property type="entry name" value="ANTITOXIN HIGA1"/>
    <property type="match status" value="1"/>
</dbReference>
<keyword evidence="4" id="KW-1185">Reference proteome</keyword>